<accession>A0ABU5GYR2</accession>
<proteinExistence type="predicted"/>
<dbReference type="EMBL" id="JAXIVS010000002">
    <property type="protein sequence ID" value="MDY7226186.1"/>
    <property type="molecule type" value="Genomic_DNA"/>
</dbReference>
<keyword evidence="2" id="KW-1185">Reference proteome</keyword>
<evidence type="ECO:0000313" key="1">
    <source>
        <dbReference type="EMBL" id="MDY7226186.1"/>
    </source>
</evidence>
<protein>
    <submittedName>
        <fullName evidence="1">Uncharacterized protein</fullName>
    </submittedName>
</protein>
<dbReference type="Proteomes" id="UP001291309">
    <property type="component" value="Unassembled WGS sequence"/>
</dbReference>
<evidence type="ECO:0000313" key="2">
    <source>
        <dbReference type="Proteomes" id="UP001291309"/>
    </source>
</evidence>
<comment type="caution">
    <text evidence="1">The sequence shown here is derived from an EMBL/GenBank/DDBJ whole genome shotgun (WGS) entry which is preliminary data.</text>
</comment>
<sequence>MQLTRAILVGLVVLLGAGEAAAQRLPFTWDVPKVIETVDVPGIMKAGGVPVKLRSVKSAERPEVILQHMVDRFEAWGFYIPPKRTQWLKEPQLTALDTERLISYTFIIQPNPDGSTTVVLGEANLALAQPPSSPIAPVFPGAKNVMHSDLEVARTLSFRVPASTTSPDVEGFYRKQLIQQGYTEAEPNIYRKGNEELLVTVHPAKGAYLSVTVMRRISAEGTRPPDAH</sequence>
<gene>
    <name evidence="1" type="ORF">SYV04_07310</name>
</gene>
<name>A0ABU5GYR2_9BACT</name>
<dbReference type="RefSeq" id="WP_321544907.1">
    <property type="nucleotide sequence ID" value="NZ_JAXIVS010000002.1"/>
</dbReference>
<reference evidence="1 2" key="1">
    <citation type="submission" date="2023-12" db="EMBL/GenBank/DDBJ databases">
        <title>the genome sequence of Hyalangium sp. s54d21.</title>
        <authorList>
            <person name="Zhang X."/>
        </authorList>
    </citation>
    <scope>NUCLEOTIDE SEQUENCE [LARGE SCALE GENOMIC DNA]</scope>
    <source>
        <strain evidence="2">s54d21</strain>
    </source>
</reference>
<organism evidence="1 2">
    <name type="scientific">Hyalangium rubrum</name>
    <dbReference type="NCBI Taxonomy" id="3103134"/>
    <lineage>
        <taxon>Bacteria</taxon>
        <taxon>Pseudomonadati</taxon>
        <taxon>Myxococcota</taxon>
        <taxon>Myxococcia</taxon>
        <taxon>Myxococcales</taxon>
        <taxon>Cystobacterineae</taxon>
        <taxon>Archangiaceae</taxon>
        <taxon>Hyalangium</taxon>
    </lineage>
</organism>